<dbReference type="GO" id="GO:0046872">
    <property type="term" value="F:metal ion binding"/>
    <property type="evidence" value="ECO:0007669"/>
    <property type="project" value="UniProtKB-KW"/>
</dbReference>
<evidence type="ECO:0000256" key="6">
    <source>
        <dbReference type="ARBA" id="ARBA00022837"/>
    </source>
</evidence>
<evidence type="ECO:0000256" key="5">
    <source>
        <dbReference type="ARBA" id="ARBA00022801"/>
    </source>
</evidence>
<dbReference type="Proteomes" id="UP000613160">
    <property type="component" value="Unassembled WGS sequence"/>
</dbReference>
<comment type="similarity">
    <text evidence="1">Belongs to the tannase family.</text>
</comment>
<evidence type="ECO:0000256" key="7">
    <source>
        <dbReference type="ARBA" id="ARBA00023157"/>
    </source>
</evidence>
<dbReference type="Gene3D" id="3.40.50.1820">
    <property type="entry name" value="alpha/beta hydrolase"/>
    <property type="match status" value="1"/>
</dbReference>
<reference evidence="9" key="1">
    <citation type="journal article" date="2014" name="Int. J. Syst. Evol. Microbiol.">
        <title>Complete genome sequence of Corynebacterium casei LMG S-19264T (=DSM 44701T), isolated from a smear-ripened cheese.</title>
        <authorList>
            <consortium name="US DOE Joint Genome Institute (JGI-PGF)"/>
            <person name="Walter F."/>
            <person name="Albersmeier A."/>
            <person name="Kalinowski J."/>
            <person name="Ruckert C."/>
        </authorList>
    </citation>
    <scope>NUCLEOTIDE SEQUENCE</scope>
    <source>
        <strain evidence="9">CGMCC 1.15493</strain>
    </source>
</reference>
<evidence type="ECO:0000313" key="10">
    <source>
        <dbReference type="Proteomes" id="UP000613160"/>
    </source>
</evidence>
<accession>A0A917DCW1</accession>
<keyword evidence="4 8" id="KW-0732">Signal</keyword>
<keyword evidence="2" id="KW-0719">Serine esterase</keyword>
<feature type="chain" id="PRO_5037886111" evidence="8">
    <location>
        <begin position="46"/>
        <end position="629"/>
    </location>
</feature>
<evidence type="ECO:0000256" key="3">
    <source>
        <dbReference type="ARBA" id="ARBA00022723"/>
    </source>
</evidence>
<dbReference type="InterPro" id="IPR029058">
    <property type="entry name" value="AB_hydrolase_fold"/>
</dbReference>
<evidence type="ECO:0000256" key="1">
    <source>
        <dbReference type="ARBA" id="ARBA00006249"/>
    </source>
</evidence>
<organism evidence="9 10">
    <name type="scientific">Aureimonas glaciei</name>
    <dbReference type="NCBI Taxonomy" id="1776957"/>
    <lineage>
        <taxon>Bacteria</taxon>
        <taxon>Pseudomonadati</taxon>
        <taxon>Pseudomonadota</taxon>
        <taxon>Alphaproteobacteria</taxon>
        <taxon>Hyphomicrobiales</taxon>
        <taxon>Aurantimonadaceae</taxon>
        <taxon>Aureimonas</taxon>
    </lineage>
</organism>
<sequence>MTQRITNIGNRGNEAFAHHRKLATLLASGAMLGMALTGPAAFAQAADNGGPTPSAPLACDDGLKTALSGSADTTVLLVKAFKQGEPLLLEGAANGAASSSTVEGAAGAPPPTVGTDMCLVKLLVGPGNPGPAEARSTSAGIGIEVLLPSHDGWNGRIRAYGNSGWSGTPQASETQIASDDLHSAAAAKGFVVATSDNGHMGSPIDPSFAMNPDGSVNTVGWKDFSERSLHEVAEKTKALTKLYYGRPHEFAYWDGFSTGGRQGLKIAQAFPGDFDGILVGAPAINWSRYHTAGLYAQVAMKQDLGRLVAPEKLATVTKAAIAACGGAELGFLIDPLSCRYDPTQDAAALCKEPSGQAGSGAAGDPQACLTKEEATVVNKIWYGQTVDGSAPAPQSDNGSANVLSDQTRLWFGWTRGTDLKATPAGGAPGIFLAADQAALEMQDPTLGSQFFVNATGKGANRWLETLDYAGLAAAQARGVELQPQFSAINTDDPDLSALDAAGGKVVMYQGLADEYIPAQGSIGYYESVLSRMGGAEAVQGFFRSYLIPGFTHSGRSEGLPNVPVPQPVSGRDEMFTALQDWVENGKAPGTIKVTSSDGSVSLPLCVYPMKTTYKGAGSVKSATSYACEL</sequence>
<dbReference type="SUPFAM" id="SSF53474">
    <property type="entry name" value="alpha/beta-Hydrolases"/>
    <property type="match status" value="1"/>
</dbReference>
<reference evidence="9" key="2">
    <citation type="submission" date="2020-09" db="EMBL/GenBank/DDBJ databases">
        <authorList>
            <person name="Sun Q."/>
            <person name="Zhou Y."/>
        </authorList>
    </citation>
    <scope>NUCLEOTIDE SEQUENCE</scope>
    <source>
        <strain evidence="9">CGMCC 1.15493</strain>
    </source>
</reference>
<evidence type="ECO:0000313" key="9">
    <source>
        <dbReference type="EMBL" id="GGD26093.1"/>
    </source>
</evidence>
<dbReference type="GO" id="GO:0052689">
    <property type="term" value="F:carboxylic ester hydrolase activity"/>
    <property type="evidence" value="ECO:0007669"/>
    <property type="project" value="UniProtKB-KW"/>
</dbReference>
<keyword evidence="7" id="KW-1015">Disulfide bond</keyword>
<dbReference type="InterPro" id="IPR011118">
    <property type="entry name" value="Tannase/feruloyl_esterase"/>
</dbReference>
<keyword evidence="6" id="KW-0106">Calcium</keyword>
<feature type="signal peptide" evidence="8">
    <location>
        <begin position="1"/>
        <end position="45"/>
    </location>
</feature>
<keyword evidence="5" id="KW-0378">Hydrolase</keyword>
<dbReference type="Pfam" id="PF07519">
    <property type="entry name" value="Tannase"/>
    <property type="match status" value="1"/>
</dbReference>
<gene>
    <name evidence="9" type="ORF">GCM10011335_31390</name>
</gene>
<evidence type="ECO:0000256" key="4">
    <source>
        <dbReference type="ARBA" id="ARBA00022729"/>
    </source>
</evidence>
<name>A0A917DCW1_9HYPH</name>
<proteinExistence type="inferred from homology"/>
<protein>
    <submittedName>
        <fullName evidence="9">Tannase</fullName>
    </submittedName>
</protein>
<dbReference type="PANTHER" id="PTHR33938">
    <property type="entry name" value="FERULOYL ESTERASE B-RELATED"/>
    <property type="match status" value="1"/>
</dbReference>
<dbReference type="EMBL" id="BMJJ01000007">
    <property type="protein sequence ID" value="GGD26093.1"/>
    <property type="molecule type" value="Genomic_DNA"/>
</dbReference>
<comment type="caution">
    <text evidence="9">The sequence shown here is derived from an EMBL/GenBank/DDBJ whole genome shotgun (WGS) entry which is preliminary data.</text>
</comment>
<evidence type="ECO:0000256" key="2">
    <source>
        <dbReference type="ARBA" id="ARBA00022487"/>
    </source>
</evidence>
<keyword evidence="10" id="KW-1185">Reference proteome</keyword>
<evidence type="ECO:0000256" key="8">
    <source>
        <dbReference type="SAM" id="SignalP"/>
    </source>
</evidence>
<keyword evidence="3" id="KW-0479">Metal-binding</keyword>
<dbReference type="AlphaFoldDB" id="A0A917DCW1"/>
<dbReference type="PANTHER" id="PTHR33938:SF15">
    <property type="entry name" value="FERULOYL ESTERASE B-RELATED"/>
    <property type="match status" value="1"/>
</dbReference>